<dbReference type="InterPro" id="IPR036866">
    <property type="entry name" value="RibonucZ/Hydroxyglut_hydro"/>
</dbReference>
<dbReference type="PANTHER" id="PTHR13754">
    <property type="entry name" value="METALLO-BETA-LACTAMASE SUPERFAMILY PROTEIN"/>
    <property type="match status" value="1"/>
</dbReference>
<dbReference type="SMART" id="SM00849">
    <property type="entry name" value="Lactamase_B"/>
    <property type="match status" value="1"/>
</dbReference>
<accession>A0A938XU61</accession>
<evidence type="ECO:0000259" key="1">
    <source>
        <dbReference type="SMART" id="SM00849"/>
    </source>
</evidence>
<dbReference type="Pfam" id="PF00753">
    <property type="entry name" value="Lactamase_B"/>
    <property type="match status" value="1"/>
</dbReference>
<dbReference type="CDD" id="cd07713">
    <property type="entry name" value="DHPS-like_MBL-fold"/>
    <property type="match status" value="1"/>
</dbReference>
<dbReference type="Proteomes" id="UP000774000">
    <property type="component" value="Unassembled WGS sequence"/>
</dbReference>
<dbReference type="EMBL" id="JAFBDQ010000005">
    <property type="protein sequence ID" value="MBM7556376.1"/>
    <property type="molecule type" value="Genomic_DNA"/>
</dbReference>
<proteinExistence type="predicted"/>
<dbReference type="InterPro" id="IPR001279">
    <property type="entry name" value="Metallo-B-lactamas"/>
</dbReference>
<dbReference type="InterPro" id="IPR052926">
    <property type="entry name" value="Metallo-beta-lactamase_dom"/>
</dbReference>
<evidence type="ECO:0000313" key="3">
    <source>
        <dbReference type="Proteomes" id="UP000774000"/>
    </source>
</evidence>
<protein>
    <submittedName>
        <fullName evidence="2">7, 8-dihydropterin-6-yl-methyl-4-(Beta-D-ribofuranosyl)aminobenzene 5'-phosphate synthase</fullName>
        <ecNumber evidence="2">2.5.1.105</ecNumber>
    </submittedName>
</protein>
<sequence length="276" mass="31035">MGDEVEITLVVENSVYKSQLLAEHGLSFWIDYDDSSYLFDTGQGQVLTHNLKTLNLNISELSGVLLSHGHYDHAGGLSAILEQQPEVPVYGHPDLFLPKYSQNTAGEVFRGFAMTKDEINNFNPNTDLTAVQSGLWLTGEVPRKNERETLNDHYQVKEDRELKTDPFRDDQSLVLDTEEGLVIILGCSHAGVINILEHVQQNFAQEIYTIIGGMHLVNASRDRIEWTIEQLQKIDFTQLIPLHCTGERAVRAMQSAFGERVETLSVGDKIKLKGKK</sequence>
<dbReference type="PANTHER" id="PTHR13754:SF13">
    <property type="entry name" value="METALLO-BETA-LACTAMASE SUPERFAMILY PROTEIN (AFU_ORTHOLOGUE AFUA_3G07630)"/>
    <property type="match status" value="1"/>
</dbReference>
<dbReference type="EC" id="2.5.1.105" evidence="2"/>
<gene>
    <name evidence="2" type="ORF">JOC47_001219</name>
</gene>
<dbReference type="RefSeq" id="WP_204701156.1">
    <property type="nucleotide sequence ID" value="NZ_JAFBDQ010000005.1"/>
</dbReference>
<feature type="domain" description="Metallo-beta-lactamase" evidence="1">
    <location>
        <begin position="24"/>
        <end position="243"/>
    </location>
</feature>
<reference evidence="2" key="1">
    <citation type="submission" date="2021-01" db="EMBL/GenBank/DDBJ databases">
        <title>Genomic Encyclopedia of Type Strains, Phase IV (KMG-IV): sequencing the most valuable type-strain genomes for metagenomic binning, comparative biology and taxonomic classification.</title>
        <authorList>
            <person name="Goeker M."/>
        </authorList>
    </citation>
    <scope>NUCLEOTIDE SEQUENCE</scope>
    <source>
        <strain evidence="2">DSM 23230</strain>
    </source>
</reference>
<dbReference type="Gene3D" id="3.60.15.10">
    <property type="entry name" value="Ribonuclease Z/Hydroxyacylglutathione hydrolase-like"/>
    <property type="match status" value="1"/>
</dbReference>
<dbReference type="AlphaFoldDB" id="A0A938XU61"/>
<dbReference type="SUPFAM" id="SSF56281">
    <property type="entry name" value="Metallo-hydrolase/oxidoreductase"/>
    <property type="match status" value="1"/>
</dbReference>
<dbReference type="GO" id="GO:0102041">
    <property type="term" value="F:7,8-dihydropterin-6-yl-methyl-4-(beta-D-ribofuranosyl)aminobenzene 5'-phosphate synthase"/>
    <property type="evidence" value="ECO:0007669"/>
    <property type="project" value="UniProtKB-EC"/>
</dbReference>
<comment type="caution">
    <text evidence="2">The sequence shown here is derived from an EMBL/GenBank/DDBJ whole genome shotgun (WGS) entry which is preliminary data.</text>
</comment>
<name>A0A938XU61_9FIRM</name>
<evidence type="ECO:0000313" key="2">
    <source>
        <dbReference type="EMBL" id="MBM7556376.1"/>
    </source>
</evidence>
<keyword evidence="3" id="KW-1185">Reference proteome</keyword>
<dbReference type="InterPro" id="IPR041712">
    <property type="entry name" value="DHPS-like_MBL-fold"/>
</dbReference>
<keyword evidence="2" id="KW-0808">Transferase</keyword>
<organism evidence="2 3">
    <name type="scientific">Halanaerobacter jeridensis</name>
    <dbReference type="NCBI Taxonomy" id="706427"/>
    <lineage>
        <taxon>Bacteria</taxon>
        <taxon>Bacillati</taxon>
        <taxon>Bacillota</taxon>
        <taxon>Clostridia</taxon>
        <taxon>Halanaerobiales</taxon>
        <taxon>Halobacteroidaceae</taxon>
        <taxon>Halanaerobacter</taxon>
    </lineage>
</organism>